<evidence type="ECO:0000313" key="1">
    <source>
        <dbReference type="EMBL" id="TCM58043.1"/>
    </source>
</evidence>
<dbReference type="EMBL" id="SLVJ01000056">
    <property type="protein sequence ID" value="TCM58043.1"/>
    <property type="molecule type" value="Genomic_DNA"/>
</dbReference>
<reference evidence="1 2" key="1">
    <citation type="submission" date="2019-03" db="EMBL/GenBank/DDBJ databases">
        <title>Genomic analyses of the natural microbiome of Caenorhabditis elegans.</title>
        <authorList>
            <person name="Samuel B."/>
        </authorList>
    </citation>
    <scope>NUCLEOTIDE SEQUENCE [LARGE SCALE GENOMIC DNA]</scope>
    <source>
        <strain evidence="1 2">JUb89</strain>
    </source>
</reference>
<evidence type="ECO:0000313" key="2">
    <source>
        <dbReference type="Proteomes" id="UP000294963"/>
    </source>
</evidence>
<sequence length="159" mass="18594">MGKKMKFLVPIIFLIMLLTECDQGERKPTAMSNHPINIELKNQARTIFNDKLENEQSYRSYSSNDVFYEIKAENLTMEQFELYKNQILPKNGWVFFSKVEQAYLFCQGTRQLEMIPPQILVGNKVLGEGDIGRQLVDQWNIIFSHTANGTLNQCYKYNR</sequence>
<dbReference type="AlphaFoldDB" id="A0A4R1XEI7"/>
<name>A0A4R1XEI7_ACICA</name>
<organism evidence="1 2">
    <name type="scientific">Acinetobacter calcoaceticus</name>
    <dbReference type="NCBI Taxonomy" id="471"/>
    <lineage>
        <taxon>Bacteria</taxon>
        <taxon>Pseudomonadati</taxon>
        <taxon>Pseudomonadota</taxon>
        <taxon>Gammaproteobacteria</taxon>
        <taxon>Moraxellales</taxon>
        <taxon>Moraxellaceae</taxon>
        <taxon>Acinetobacter</taxon>
        <taxon>Acinetobacter calcoaceticus/baumannii complex</taxon>
    </lineage>
</organism>
<keyword evidence="2" id="KW-1185">Reference proteome</keyword>
<gene>
    <name evidence="1" type="ORF">EC844_1562</name>
</gene>
<dbReference type="Proteomes" id="UP000294963">
    <property type="component" value="Unassembled WGS sequence"/>
</dbReference>
<proteinExistence type="predicted"/>
<protein>
    <submittedName>
        <fullName evidence="1">Uncharacterized protein</fullName>
    </submittedName>
</protein>
<accession>A0A4R1XEI7</accession>
<comment type="caution">
    <text evidence="1">The sequence shown here is derived from an EMBL/GenBank/DDBJ whole genome shotgun (WGS) entry which is preliminary data.</text>
</comment>